<organism evidence="10 11">
    <name type="scientific">Cryptotermes secundus</name>
    <dbReference type="NCBI Taxonomy" id="105785"/>
    <lineage>
        <taxon>Eukaryota</taxon>
        <taxon>Metazoa</taxon>
        <taxon>Ecdysozoa</taxon>
        <taxon>Arthropoda</taxon>
        <taxon>Hexapoda</taxon>
        <taxon>Insecta</taxon>
        <taxon>Pterygota</taxon>
        <taxon>Neoptera</taxon>
        <taxon>Polyneoptera</taxon>
        <taxon>Dictyoptera</taxon>
        <taxon>Blattodea</taxon>
        <taxon>Blattoidea</taxon>
        <taxon>Termitoidae</taxon>
        <taxon>Kalotermitidae</taxon>
        <taxon>Cryptotermitinae</taxon>
        <taxon>Cryptotermes</taxon>
    </lineage>
</organism>
<dbReference type="EMBL" id="NEVH01020931">
    <property type="protein sequence ID" value="PNF20707.1"/>
    <property type="molecule type" value="Genomic_DNA"/>
</dbReference>
<comment type="subcellular location">
    <subcellularLocation>
        <location evidence="1">Mitochondrion inner membrane</location>
    </subcellularLocation>
</comment>
<dbReference type="OrthoDB" id="14603at2759"/>
<comment type="caution">
    <text evidence="10">The sequence shown here is derived from an EMBL/GenBank/DDBJ whole genome shotgun (WGS) entry which is preliminary data.</text>
</comment>
<evidence type="ECO:0000256" key="3">
    <source>
        <dbReference type="ARBA" id="ARBA00017689"/>
    </source>
</evidence>
<name>A0A2J7PWI8_9NEOP</name>
<dbReference type="InParanoid" id="A0A2J7PWI8"/>
<sequence>MFKCFNFILQKKSVTIFGRDVAAIPCFRSSFLYGIGSGFAGGLTYFLFTSNTRWATHVGFTSFVIVTMSYW</sequence>
<evidence type="ECO:0000256" key="9">
    <source>
        <dbReference type="SAM" id="Phobius"/>
    </source>
</evidence>
<dbReference type="Proteomes" id="UP000235965">
    <property type="component" value="Unassembled WGS sequence"/>
</dbReference>
<evidence type="ECO:0000256" key="4">
    <source>
        <dbReference type="ARBA" id="ARBA00022692"/>
    </source>
</evidence>
<keyword evidence="6 9" id="KW-1133">Transmembrane helix</keyword>
<evidence type="ECO:0000256" key="1">
    <source>
        <dbReference type="ARBA" id="ARBA00004273"/>
    </source>
</evidence>
<keyword evidence="7" id="KW-0496">Mitochondrion</keyword>
<evidence type="ECO:0000256" key="8">
    <source>
        <dbReference type="ARBA" id="ARBA00023136"/>
    </source>
</evidence>
<evidence type="ECO:0000256" key="5">
    <source>
        <dbReference type="ARBA" id="ARBA00022792"/>
    </source>
</evidence>
<evidence type="ECO:0000256" key="7">
    <source>
        <dbReference type="ARBA" id="ARBA00023128"/>
    </source>
</evidence>
<dbReference type="GO" id="GO:0033617">
    <property type="term" value="P:mitochondrial respiratory chain complex IV assembly"/>
    <property type="evidence" value="ECO:0007669"/>
    <property type="project" value="InterPro"/>
</dbReference>
<dbReference type="AlphaFoldDB" id="A0A2J7PWI8"/>
<keyword evidence="8 9" id="KW-0472">Membrane</keyword>
<dbReference type="FunCoup" id="A0A2J7PWI8">
    <property type="interactions" value="537"/>
</dbReference>
<evidence type="ECO:0000256" key="2">
    <source>
        <dbReference type="ARBA" id="ARBA00009575"/>
    </source>
</evidence>
<reference evidence="10 11" key="1">
    <citation type="submission" date="2017-12" db="EMBL/GenBank/DDBJ databases">
        <title>Hemimetabolous genomes reveal molecular basis of termite eusociality.</title>
        <authorList>
            <person name="Harrison M.C."/>
            <person name="Jongepier E."/>
            <person name="Robertson H.M."/>
            <person name="Arning N."/>
            <person name="Bitard-Feildel T."/>
            <person name="Chao H."/>
            <person name="Childers C.P."/>
            <person name="Dinh H."/>
            <person name="Doddapaneni H."/>
            <person name="Dugan S."/>
            <person name="Gowin J."/>
            <person name="Greiner C."/>
            <person name="Han Y."/>
            <person name="Hu H."/>
            <person name="Hughes D.S.T."/>
            <person name="Huylmans A.-K."/>
            <person name="Kemena C."/>
            <person name="Kremer L.P.M."/>
            <person name="Lee S.L."/>
            <person name="Lopez-Ezquerra A."/>
            <person name="Mallet L."/>
            <person name="Monroy-Kuhn J.M."/>
            <person name="Moser A."/>
            <person name="Murali S.C."/>
            <person name="Muzny D.M."/>
            <person name="Otani S."/>
            <person name="Piulachs M.-D."/>
            <person name="Poelchau M."/>
            <person name="Qu J."/>
            <person name="Schaub F."/>
            <person name="Wada-Katsumata A."/>
            <person name="Worley K.C."/>
            <person name="Xie Q."/>
            <person name="Ylla G."/>
            <person name="Poulsen M."/>
            <person name="Gibbs R.A."/>
            <person name="Schal C."/>
            <person name="Richards S."/>
            <person name="Belles X."/>
            <person name="Korb J."/>
            <person name="Bornberg-Bauer E."/>
        </authorList>
    </citation>
    <scope>NUCLEOTIDE SEQUENCE [LARGE SCALE GENOMIC DNA]</scope>
    <source>
        <tissue evidence="10">Whole body</tissue>
    </source>
</reference>
<dbReference type="Pfam" id="PF12597">
    <property type="entry name" value="Cox20"/>
    <property type="match status" value="1"/>
</dbReference>
<proteinExistence type="inferred from homology"/>
<evidence type="ECO:0000313" key="11">
    <source>
        <dbReference type="Proteomes" id="UP000235965"/>
    </source>
</evidence>
<dbReference type="PANTHER" id="PTHR31586">
    <property type="entry name" value="CYTOCHROME C OXIDASE PROTEIN 20"/>
    <property type="match status" value="1"/>
</dbReference>
<feature type="transmembrane region" description="Helical" evidence="9">
    <location>
        <begin position="21"/>
        <end position="48"/>
    </location>
</feature>
<dbReference type="PRINTS" id="PR02049">
    <property type="entry name" value="PROTEINF36A"/>
</dbReference>
<keyword evidence="5" id="KW-0999">Mitochondrion inner membrane</keyword>
<keyword evidence="4 9" id="KW-0812">Transmembrane</keyword>
<dbReference type="GO" id="GO:0005743">
    <property type="term" value="C:mitochondrial inner membrane"/>
    <property type="evidence" value="ECO:0007669"/>
    <property type="project" value="UniProtKB-SubCell"/>
</dbReference>
<dbReference type="PANTHER" id="PTHR31586:SF1">
    <property type="entry name" value="CYTOCHROME C OXIDASE ASSEMBLY PROTEIN COX20, MITOCHONDRIAL"/>
    <property type="match status" value="1"/>
</dbReference>
<dbReference type="InterPro" id="IPR022533">
    <property type="entry name" value="Cox20"/>
</dbReference>
<accession>A0A2J7PWI8</accession>
<comment type="similarity">
    <text evidence="2">Belongs to the COX20 family.</text>
</comment>
<evidence type="ECO:0000313" key="10">
    <source>
        <dbReference type="EMBL" id="PNF20707.1"/>
    </source>
</evidence>
<evidence type="ECO:0000256" key="6">
    <source>
        <dbReference type="ARBA" id="ARBA00022989"/>
    </source>
</evidence>
<protein>
    <recommendedName>
        <fullName evidence="3">Cytochrome c oxidase assembly protein COX20, mitochondrial</fullName>
    </recommendedName>
</protein>
<gene>
    <name evidence="10" type="ORF">B7P43_G00319</name>
</gene>
<keyword evidence="11" id="KW-1185">Reference proteome</keyword>